<evidence type="ECO:0000313" key="3">
    <source>
        <dbReference type="Proteomes" id="UP001339962"/>
    </source>
</evidence>
<gene>
    <name evidence="2" type="ORF">P9850_12190</name>
</gene>
<dbReference type="Proteomes" id="UP001339962">
    <property type="component" value="Unassembled WGS sequence"/>
</dbReference>
<organism evidence="2 3">
    <name type="scientific">Anoxybacteroides rupiense</name>
    <dbReference type="NCBI Taxonomy" id="311460"/>
    <lineage>
        <taxon>Bacteria</taxon>
        <taxon>Bacillati</taxon>
        <taxon>Bacillota</taxon>
        <taxon>Bacilli</taxon>
        <taxon>Bacillales</taxon>
        <taxon>Anoxybacillaceae</taxon>
        <taxon>Anoxybacteroides</taxon>
    </lineage>
</organism>
<evidence type="ECO:0000259" key="1">
    <source>
        <dbReference type="Pfam" id="PF08708"/>
    </source>
</evidence>
<sequence>MQQTVHKIINLAGEYKAIDVIRFLINGAMYERSPRNWTMQDRVREMQRERLRQVGVIHATTSKEMLVNGGSIVFSSFETLERQLENLSHWTPQVYMWGKENNEGRIFENIRFITCAGIEIDSKISVEEIMYAAAMIGLPYPTLVLDTPRGVQWFYKFETPFAGSLKARRAGKLVAEELKGAFVEFLGADASCNPLGYFRIPNENNILFLSKDTISSEWALAWAKQRARQRKRTKLECGTTIFKKQGIMDDPAIRAIIENVLIKGQRGQIGRNNAIFTLSLALKYEGKTEEEILDQMDEWNSSLRYPITHNEVKRIVKSAMKDKYKAPRKEYVEELAGVEMKFHFDIRTPKKDRFERIQSHYEEWERDIINYLETHCTAEQPYLAGSLRSLAKMLGEASPVAKAMGKSSLIDILKRSRRLIVKNNGKKGRNAVTFITCRTVLIKSNKRVFRSFLLGKVPNTPALLQELLREGVQPAAHDALWPHQERAPGVGDDPGG</sequence>
<name>A0ABD5IX67_9BACL</name>
<dbReference type="EMBL" id="JARTLI010000027">
    <property type="protein sequence ID" value="MED5052577.1"/>
    <property type="molecule type" value="Genomic_DNA"/>
</dbReference>
<reference evidence="2 3" key="1">
    <citation type="submission" date="2023-03" db="EMBL/GenBank/DDBJ databases">
        <title>Bacillus Genome Sequencing.</title>
        <authorList>
            <person name="Dunlap C."/>
        </authorList>
    </citation>
    <scope>NUCLEOTIDE SEQUENCE [LARGE SCALE GENOMIC DNA]</scope>
    <source>
        <strain evidence="2 3">NRS-38</strain>
    </source>
</reference>
<dbReference type="InterPro" id="IPR014820">
    <property type="entry name" value="PriCT_1"/>
</dbReference>
<protein>
    <submittedName>
        <fullName evidence="2">Primase C-terminal domain-containing protein</fullName>
    </submittedName>
</protein>
<accession>A0ABD5IX67</accession>
<dbReference type="Pfam" id="PF08708">
    <property type="entry name" value="PriCT_1"/>
    <property type="match status" value="1"/>
</dbReference>
<feature type="domain" description="Primase C-terminal 1" evidence="1">
    <location>
        <begin position="261"/>
        <end position="324"/>
    </location>
</feature>
<proteinExistence type="predicted"/>
<dbReference type="RefSeq" id="WP_328218790.1">
    <property type="nucleotide sequence ID" value="NZ_JARTLI010000027.1"/>
</dbReference>
<comment type="caution">
    <text evidence="2">The sequence shown here is derived from an EMBL/GenBank/DDBJ whole genome shotgun (WGS) entry which is preliminary data.</text>
</comment>
<evidence type="ECO:0000313" key="2">
    <source>
        <dbReference type="EMBL" id="MED5052577.1"/>
    </source>
</evidence>
<dbReference type="AlphaFoldDB" id="A0ABD5IX67"/>